<dbReference type="CDD" id="cd09280">
    <property type="entry name" value="RNase_HI_eukaryote_like"/>
    <property type="match status" value="1"/>
</dbReference>
<feature type="region of interest" description="Disordered" evidence="10">
    <location>
        <begin position="289"/>
        <end position="319"/>
    </location>
</feature>
<evidence type="ECO:0000256" key="4">
    <source>
        <dbReference type="ARBA" id="ARBA00012180"/>
    </source>
</evidence>
<evidence type="ECO:0000256" key="3">
    <source>
        <dbReference type="ARBA" id="ARBA00005300"/>
    </source>
</evidence>
<feature type="compositionally biased region" description="Polar residues" evidence="10">
    <location>
        <begin position="55"/>
        <end position="73"/>
    </location>
</feature>
<evidence type="ECO:0000256" key="9">
    <source>
        <dbReference type="ARBA" id="ARBA00022842"/>
    </source>
</evidence>
<keyword evidence="6" id="KW-0479">Metal-binding</keyword>
<dbReference type="GO" id="GO:0046872">
    <property type="term" value="F:metal ion binding"/>
    <property type="evidence" value="ECO:0007669"/>
    <property type="project" value="UniProtKB-KW"/>
</dbReference>
<keyword evidence="5" id="KW-0540">Nuclease</keyword>
<reference evidence="12" key="1">
    <citation type="submission" date="2021-02" db="EMBL/GenBank/DDBJ databases">
        <title>Psilocybe cubensis genome.</title>
        <authorList>
            <person name="Mckernan K.J."/>
            <person name="Crawford S."/>
            <person name="Trippe A."/>
            <person name="Kane L.T."/>
            <person name="Mclaughlin S."/>
        </authorList>
    </citation>
    <scope>NUCLEOTIDE SEQUENCE [LARGE SCALE GENOMIC DNA]</scope>
    <source>
        <strain evidence="12">MGC-MH-2018</strain>
    </source>
</reference>
<evidence type="ECO:0000256" key="1">
    <source>
        <dbReference type="ARBA" id="ARBA00000077"/>
    </source>
</evidence>
<feature type="domain" description="RNase H type-1" evidence="11">
    <location>
        <begin position="94"/>
        <end position="244"/>
    </location>
</feature>
<feature type="region of interest" description="Disordered" evidence="10">
    <location>
        <begin position="345"/>
        <end position="400"/>
    </location>
</feature>
<comment type="similarity">
    <text evidence="3">Belongs to the RNase H family.</text>
</comment>
<keyword evidence="8" id="KW-0378">Hydrolase</keyword>
<dbReference type="PANTHER" id="PTHR10642">
    <property type="entry name" value="RIBONUCLEASE H1"/>
    <property type="match status" value="1"/>
</dbReference>
<keyword evidence="7" id="KW-0255">Endonuclease</keyword>
<dbReference type="InterPro" id="IPR011320">
    <property type="entry name" value="RNase_H1_N"/>
</dbReference>
<evidence type="ECO:0000256" key="10">
    <source>
        <dbReference type="SAM" id="MobiDB-lite"/>
    </source>
</evidence>
<dbReference type="EMBL" id="JAFIQS010000001">
    <property type="protein sequence ID" value="KAG5173837.1"/>
    <property type="molecule type" value="Genomic_DNA"/>
</dbReference>
<dbReference type="InterPro" id="IPR036397">
    <property type="entry name" value="RNaseH_sf"/>
</dbReference>
<dbReference type="InterPro" id="IPR050092">
    <property type="entry name" value="RNase_H"/>
</dbReference>
<evidence type="ECO:0000313" key="12">
    <source>
        <dbReference type="EMBL" id="KAG5173837.1"/>
    </source>
</evidence>
<dbReference type="InterPro" id="IPR012337">
    <property type="entry name" value="RNaseH-like_sf"/>
</dbReference>
<protein>
    <recommendedName>
        <fullName evidence="4">ribonuclease H</fullName>
        <ecNumber evidence="4">3.1.26.4</ecNumber>
    </recommendedName>
</protein>
<dbReference type="EC" id="3.1.26.4" evidence="4"/>
<proteinExistence type="inferred from homology"/>
<dbReference type="PROSITE" id="PS50879">
    <property type="entry name" value="RNASE_H_1"/>
    <property type="match status" value="1"/>
</dbReference>
<dbReference type="SUPFAM" id="SSF55658">
    <property type="entry name" value="L9 N-domain-like"/>
    <property type="match status" value="1"/>
</dbReference>
<dbReference type="InterPro" id="IPR009027">
    <property type="entry name" value="Ribosomal_bL9/RNase_H1_N"/>
</dbReference>
<evidence type="ECO:0000256" key="2">
    <source>
        <dbReference type="ARBA" id="ARBA00001946"/>
    </source>
</evidence>
<comment type="caution">
    <text evidence="12">The sequence shown here is derived from an EMBL/GenBank/DDBJ whole genome shotgun (WGS) entry which is preliminary data.</text>
</comment>
<evidence type="ECO:0000259" key="11">
    <source>
        <dbReference type="PROSITE" id="PS50879"/>
    </source>
</evidence>
<dbReference type="Gene3D" id="3.40.970.10">
    <property type="entry name" value="Ribonuclease H1, N-terminal domain"/>
    <property type="match status" value="1"/>
</dbReference>
<name>A0A8H8CPC6_PSICU</name>
<dbReference type="Gene3D" id="3.30.420.10">
    <property type="entry name" value="Ribonuclease H-like superfamily/Ribonuclease H"/>
    <property type="match status" value="1"/>
</dbReference>
<dbReference type="SUPFAM" id="SSF53098">
    <property type="entry name" value="Ribonuclease H-like"/>
    <property type="match status" value="1"/>
</dbReference>
<feature type="region of interest" description="Disordered" evidence="10">
    <location>
        <begin position="51"/>
        <end position="89"/>
    </location>
</feature>
<gene>
    <name evidence="12" type="ORF">JR316_000494</name>
</gene>
<comment type="cofactor">
    <cofactor evidence="2">
        <name>Mg(2+)</name>
        <dbReference type="ChEBI" id="CHEBI:18420"/>
    </cofactor>
</comment>
<evidence type="ECO:0000256" key="7">
    <source>
        <dbReference type="ARBA" id="ARBA00022759"/>
    </source>
</evidence>
<dbReference type="OrthoDB" id="245563at2759"/>
<sequence>MAPKGIGGYYAVRKGRIPGIYKTWPECKAQINEFPGAEHKKFSTLAEAEGFISEDSPSSSNAEAGPSNITTSHAPGDSTSKKRELDFGPQVDDVTGWDVVYSDGACKGNGKEGSYAGVGVWWGHNDPRNIAERCPGDQTNNRAELIAILRVLESTPQTKKPLLIRTDSQYSIQCFRTWINTWRNNNWKSSTGSDVKNAGIIRCISAHLDLRGKMGQKVVLEYVKGHSGDIGNDGADFMANQGAVKPRVDERPWEAIEKQLQRKLMEMPSDPHTPITKLTVLAPDKMVEGDDADLSESPAKMQKLSSTTSTPSKSIKSKGASLQSSLKACTHSTLATNQTSSPFHISPLFPPASSSVQSFSSPDKANKGKPALPSPQKSGPTKTKADPPSSNHTVAPYPHLSGAKSPMKVLCAVPPLVPVTTQEVNLDDYADCLLDDPSNDLSD</sequence>
<accession>A0A8H8CPC6</accession>
<dbReference type="FunFam" id="3.40.970.10:FF:000001">
    <property type="entry name" value="Ribonuclease H1"/>
    <property type="match status" value="1"/>
</dbReference>
<keyword evidence="9" id="KW-0460">Magnesium</keyword>
<dbReference type="GO" id="GO:0043137">
    <property type="term" value="P:DNA replication, removal of RNA primer"/>
    <property type="evidence" value="ECO:0007669"/>
    <property type="project" value="TreeGrafter"/>
</dbReference>
<evidence type="ECO:0000256" key="5">
    <source>
        <dbReference type="ARBA" id="ARBA00022722"/>
    </source>
</evidence>
<evidence type="ECO:0000256" key="6">
    <source>
        <dbReference type="ARBA" id="ARBA00022723"/>
    </source>
</evidence>
<feature type="compositionally biased region" description="Low complexity" evidence="10">
    <location>
        <begin position="305"/>
        <end position="318"/>
    </location>
</feature>
<dbReference type="InterPro" id="IPR002156">
    <property type="entry name" value="RNaseH_domain"/>
</dbReference>
<dbReference type="GO" id="GO:0004523">
    <property type="term" value="F:RNA-DNA hybrid ribonuclease activity"/>
    <property type="evidence" value="ECO:0007669"/>
    <property type="project" value="UniProtKB-EC"/>
</dbReference>
<dbReference type="Pfam" id="PF00075">
    <property type="entry name" value="RNase_H"/>
    <property type="match status" value="1"/>
</dbReference>
<organism evidence="12">
    <name type="scientific">Psilocybe cubensis</name>
    <name type="common">Psychedelic mushroom</name>
    <name type="synonym">Stropharia cubensis</name>
    <dbReference type="NCBI Taxonomy" id="181762"/>
    <lineage>
        <taxon>Eukaryota</taxon>
        <taxon>Fungi</taxon>
        <taxon>Dikarya</taxon>
        <taxon>Basidiomycota</taxon>
        <taxon>Agaricomycotina</taxon>
        <taxon>Agaricomycetes</taxon>
        <taxon>Agaricomycetidae</taxon>
        <taxon>Agaricales</taxon>
        <taxon>Agaricineae</taxon>
        <taxon>Strophariaceae</taxon>
        <taxon>Psilocybe</taxon>
    </lineage>
</organism>
<dbReference type="PANTHER" id="PTHR10642:SF26">
    <property type="entry name" value="RIBONUCLEASE H1"/>
    <property type="match status" value="1"/>
</dbReference>
<comment type="catalytic activity">
    <reaction evidence="1">
        <text>Endonucleolytic cleavage to 5'-phosphomonoester.</text>
        <dbReference type="EC" id="3.1.26.4"/>
    </reaction>
</comment>
<dbReference type="GO" id="GO:0003676">
    <property type="term" value="F:nucleic acid binding"/>
    <property type="evidence" value="ECO:0007669"/>
    <property type="project" value="InterPro"/>
</dbReference>
<evidence type="ECO:0000256" key="8">
    <source>
        <dbReference type="ARBA" id="ARBA00022801"/>
    </source>
</evidence>
<dbReference type="AlphaFoldDB" id="A0A8H8CPC6"/>
<dbReference type="InterPro" id="IPR037056">
    <property type="entry name" value="RNase_H1_N_sf"/>
</dbReference>
<dbReference type="Pfam" id="PF01693">
    <property type="entry name" value="Cauli_VI"/>
    <property type="match status" value="1"/>
</dbReference>